<dbReference type="InterPro" id="IPR000719">
    <property type="entry name" value="Prot_kinase_dom"/>
</dbReference>
<name>A0AAE1J1H9_9FABA</name>
<dbReference type="InterPro" id="IPR056561">
    <property type="entry name" value="NFP_LYK_LysM1"/>
</dbReference>
<dbReference type="InterPro" id="IPR052611">
    <property type="entry name" value="Plant_RLK_LysM"/>
</dbReference>
<dbReference type="Pfam" id="PF23446">
    <property type="entry name" value="LysM1_NFP_LYK"/>
    <property type="match status" value="1"/>
</dbReference>
<feature type="domain" description="Protein kinase" evidence="3">
    <location>
        <begin position="290"/>
        <end position="603"/>
    </location>
</feature>
<keyword evidence="1" id="KW-1133">Transmembrane helix</keyword>
<evidence type="ECO:0000256" key="1">
    <source>
        <dbReference type="SAM" id="Phobius"/>
    </source>
</evidence>
<dbReference type="PANTHER" id="PTHR45927:SF2">
    <property type="entry name" value="SERINE_THREONINE RECEPTOR-LIKE KINASE NFP"/>
    <property type="match status" value="1"/>
</dbReference>
<reference evidence="4" key="1">
    <citation type="submission" date="2023-10" db="EMBL/GenBank/DDBJ databases">
        <title>Chromosome-level genome of the transformable northern wattle, Acacia crassicarpa.</title>
        <authorList>
            <person name="Massaro I."/>
            <person name="Sinha N.R."/>
            <person name="Poethig S."/>
            <person name="Leichty A.R."/>
        </authorList>
    </citation>
    <scope>NUCLEOTIDE SEQUENCE</scope>
    <source>
        <strain evidence="4">Acra3RX</strain>
        <tissue evidence="4">Leaf</tissue>
    </source>
</reference>
<accession>A0AAE1J1H9</accession>
<dbReference type="GO" id="GO:0005524">
    <property type="term" value="F:ATP binding"/>
    <property type="evidence" value="ECO:0007669"/>
    <property type="project" value="InterPro"/>
</dbReference>
<sequence length="603" mass="67224">MANRFFLYSANLFLSVILIFSTSHSAAQPQNKNKEANFSCPLDSPSSCETYVSYFAQSPNFLSITNISDLFGISPLSIVRASNIMFEDNYKLIPGQLLLVPVTCGCTGSHSFSNISYVMKKGDTYYFVSTFSFENLTNWQAVEASNINLNSDILPVGTSVIFPLFCSCPSKTQLQKRIKFLITYVWQPNDNLFTVSSKFNASSMDIVTANNYLNFTNLASLPVLIPVRSLPALTQPYPSLSLNNHKTKHRPIFISTFVGFSVLIALLVIILYAYHLRKKGMGLSRKSESSETADKILFGVSCYVSKPIVYEAGVIMEATKKLNERYKIGKSVYKARIEGQVVAVKKVRDQNAKEELIMMQKMNHTNLVKLKGVSSSDNNDGNYFLVYEYAENGSLDNWLYPSRYSSSSVSSLTWNQRISIALDIAMGLQYLQDHTQPRIVHRNITASNILLDSKFKAKIANFSMARTCTNLVMLKIDVFAFGVVLLELLTGKKGMEINEKGEVMMLWKEFMGIFDFEEGREERLRKWMDPELGSFYPIDDALGLASLALACIVGGKSMSRPAIGEIVLSLSLLIQSSSYASSLKGSSTLDFDVASLNSPITAR</sequence>
<evidence type="ECO:0000313" key="4">
    <source>
        <dbReference type="EMBL" id="KAK4260024.1"/>
    </source>
</evidence>
<dbReference type="InterPro" id="IPR059144">
    <property type="entry name" value="NFP_LysM3"/>
</dbReference>
<feature type="transmembrane region" description="Helical" evidence="1">
    <location>
        <begin position="252"/>
        <end position="276"/>
    </location>
</feature>
<protein>
    <recommendedName>
        <fullName evidence="3">Protein kinase domain-containing protein</fullName>
    </recommendedName>
</protein>
<evidence type="ECO:0000313" key="5">
    <source>
        <dbReference type="Proteomes" id="UP001293593"/>
    </source>
</evidence>
<dbReference type="Pfam" id="PF23457">
    <property type="entry name" value="LysM2_NFP"/>
    <property type="match status" value="1"/>
</dbReference>
<dbReference type="Pfam" id="PF07714">
    <property type="entry name" value="PK_Tyr_Ser-Thr"/>
    <property type="match status" value="1"/>
</dbReference>
<keyword evidence="1" id="KW-0472">Membrane</keyword>
<evidence type="ECO:0000259" key="3">
    <source>
        <dbReference type="PROSITE" id="PS50011"/>
    </source>
</evidence>
<dbReference type="Gene3D" id="1.10.510.10">
    <property type="entry name" value="Transferase(Phosphotransferase) domain 1"/>
    <property type="match status" value="2"/>
</dbReference>
<dbReference type="PROSITE" id="PS50011">
    <property type="entry name" value="PROTEIN_KINASE_DOM"/>
    <property type="match status" value="1"/>
</dbReference>
<dbReference type="PANTHER" id="PTHR45927">
    <property type="entry name" value="LYSM-DOMAIN RECEPTOR-LIKE KINASE-RELATED"/>
    <property type="match status" value="1"/>
</dbReference>
<keyword evidence="1" id="KW-0812">Transmembrane</keyword>
<dbReference type="Pfam" id="PF23462">
    <property type="entry name" value="LysM3_NFP"/>
    <property type="match status" value="1"/>
</dbReference>
<dbReference type="InterPro" id="IPR011009">
    <property type="entry name" value="Kinase-like_dom_sf"/>
</dbReference>
<dbReference type="InterPro" id="IPR001245">
    <property type="entry name" value="Ser-Thr/Tyr_kinase_cat_dom"/>
</dbReference>
<dbReference type="Proteomes" id="UP001293593">
    <property type="component" value="Unassembled WGS sequence"/>
</dbReference>
<feature type="signal peptide" evidence="2">
    <location>
        <begin position="1"/>
        <end position="27"/>
    </location>
</feature>
<proteinExistence type="predicted"/>
<organism evidence="4 5">
    <name type="scientific">Acacia crassicarpa</name>
    <name type="common">northern wattle</name>
    <dbReference type="NCBI Taxonomy" id="499986"/>
    <lineage>
        <taxon>Eukaryota</taxon>
        <taxon>Viridiplantae</taxon>
        <taxon>Streptophyta</taxon>
        <taxon>Embryophyta</taxon>
        <taxon>Tracheophyta</taxon>
        <taxon>Spermatophyta</taxon>
        <taxon>Magnoliopsida</taxon>
        <taxon>eudicotyledons</taxon>
        <taxon>Gunneridae</taxon>
        <taxon>Pentapetalae</taxon>
        <taxon>rosids</taxon>
        <taxon>fabids</taxon>
        <taxon>Fabales</taxon>
        <taxon>Fabaceae</taxon>
        <taxon>Caesalpinioideae</taxon>
        <taxon>mimosoid clade</taxon>
        <taxon>Acacieae</taxon>
        <taxon>Acacia</taxon>
    </lineage>
</organism>
<dbReference type="AlphaFoldDB" id="A0AAE1J1H9"/>
<dbReference type="GO" id="GO:0004672">
    <property type="term" value="F:protein kinase activity"/>
    <property type="evidence" value="ECO:0007669"/>
    <property type="project" value="InterPro"/>
</dbReference>
<keyword evidence="2" id="KW-0732">Signal</keyword>
<comment type="caution">
    <text evidence="4">The sequence shown here is derived from an EMBL/GenBank/DDBJ whole genome shotgun (WGS) entry which is preliminary data.</text>
</comment>
<feature type="chain" id="PRO_5042032723" description="Protein kinase domain-containing protein" evidence="2">
    <location>
        <begin position="28"/>
        <end position="603"/>
    </location>
</feature>
<keyword evidence="5" id="KW-1185">Reference proteome</keyword>
<dbReference type="SUPFAM" id="SSF56112">
    <property type="entry name" value="Protein kinase-like (PK-like)"/>
    <property type="match status" value="1"/>
</dbReference>
<dbReference type="EMBL" id="JAWXYG010000010">
    <property type="protein sequence ID" value="KAK4260024.1"/>
    <property type="molecule type" value="Genomic_DNA"/>
</dbReference>
<evidence type="ECO:0000256" key="2">
    <source>
        <dbReference type="SAM" id="SignalP"/>
    </source>
</evidence>
<gene>
    <name evidence="4" type="ORF">QN277_003200</name>
</gene>
<dbReference type="InterPro" id="IPR059143">
    <property type="entry name" value="NFP_LysM2"/>
</dbReference>
<dbReference type="Gene3D" id="3.30.200.20">
    <property type="entry name" value="Phosphorylase Kinase, domain 1"/>
    <property type="match status" value="1"/>
</dbReference>